<dbReference type="SUPFAM" id="SSF55874">
    <property type="entry name" value="ATPase domain of HSP90 chaperone/DNA topoisomerase II/histidine kinase"/>
    <property type="match status" value="1"/>
</dbReference>
<keyword evidence="4" id="KW-1185">Reference proteome</keyword>
<sequence>MESREVYLSIPSSPGFERVAMAAAAELLRLKGAGEEAARDLAAAVGEACLNAMEHGHGFDPRLQVQLNFRVADGCLQVAVQDAGPSFILPEREPSLRNKIEGGENPRGWGLYLIKKLVDRVELQRYPGGNRLLLTKKLPES</sequence>
<evidence type="ECO:0000313" key="4">
    <source>
        <dbReference type="Proteomes" id="UP000078532"/>
    </source>
</evidence>
<keyword evidence="1" id="KW-0808">Transferase</keyword>
<accession>A0A1B7LCH3</accession>
<evidence type="ECO:0000256" key="1">
    <source>
        <dbReference type="ARBA" id="ARBA00022527"/>
    </source>
</evidence>
<dbReference type="Gene3D" id="3.30.565.10">
    <property type="entry name" value="Histidine kinase-like ATPase, C-terminal domain"/>
    <property type="match status" value="1"/>
</dbReference>
<dbReference type="STRING" id="1838280.A6M21_13395"/>
<dbReference type="PANTHER" id="PTHR35526">
    <property type="entry name" value="ANTI-SIGMA-F FACTOR RSBW-RELATED"/>
    <property type="match status" value="1"/>
</dbReference>
<dbReference type="AlphaFoldDB" id="A0A1B7LCH3"/>
<dbReference type="InterPro" id="IPR050267">
    <property type="entry name" value="Anti-sigma-factor_SerPK"/>
</dbReference>
<comment type="caution">
    <text evidence="3">The sequence shown here is derived from an EMBL/GenBank/DDBJ whole genome shotgun (WGS) entry which is preliminary data.</text>
</comment>
<gene>
    <name evidence="3" type="ORF">A6M21_13395</name>
</gene>
<dbReference type="PANTHER" id="PTHR35526:SF3">
    <property type="entry name" value="ANTI-SIGMA-F FACTOR RSBW"/>
    <property type="match status" value="1"/>
</dbReference>
<evidence type="ECO:0000259" key="2">
    <source>
        <dbReference type="Pfam" id="PF13581"/>
    </source>
</evidence>
<organism evidence="3 4">
    <name type="scientific">Desulfotomaculum copahuensis</name>
    <dbReference type="NCBI Taxonomy" id="1838280"/>
    <lineage>
        <taxon>Bacteria</taxon>
        <taxon>Bacillati</taxon>
        <taxon>Bacillota</taxon>
        <taxon>Clostridia</taxon>
        <taxon>Eubacteriales</taxon>
        <taxon>Desulfotomaculaceae</taxon>
        <taxon>Desulfotomaculum</taxon>
    </lineage>
</organism>
<keyword evidence="1" id="KW-0418">Kinase</keyword>
<dbReference type="GO" id="GO:0004674">
    <property type="term" value="F:protein serine/threonine kinase activity"/>
    <property type="evidence" value="ECO:0007669"/>
    <property type="project" value="UniProtKB-KW"/>
</dbReference>
<keyword evidence="1" id="KW-0723">Serine/threonine-protein kinase</keyword>
<evidence type="ECO:0000313" key="3">
    <source>
        <dbReference type="EMBL" id="OAT80360.1"/>
    </source>
</evidence>
<dbReference type="OrthoDB" id="9792686at2"/>
<name>A0A1B7LCH3_9FIRM</name>
<dbReference type="Proteomes" id="UP000078532">
    <property type="component" value="Unassembled WGS sequence"/>
</dbReference>
<dbReference type="InterPro" id="IPR036890">
    <property type="entry name" value="HATPase_C_sf"/>
</dbReference>
<dbReference type="EMBL" id="LYVF01000178">
    <property type="protein sequence ID" value="OAT80360.1"/>
    <property type="molecule type" value="Genomic_DNA"/>
</dbReference>
<dbReference type="RefSeq" id="WP_066669774.1">
    <property type="nucleotide sequence ID" value="NZ_LYVF01000178.1"/>
</dbReference>
<reference evidence="3 4" key="1">
    <citation type="submission" date="2016-04" db="EMBL/GenBank/DDBJ databases">
        <authorList>
            <person name="Evans L.H."/>
            <person name="Alamgir A."/>
            <person name="Owens N."/>
            <person name="Weber N.D."/>
            <person name="Virtaneva K."/>
            <person name="Barbian K."/>
            <person name="Babar A."/>
            <person name="Rosenke K."/>
        </authorList>
    </citation>
    <scope>NUCLEOTIDE SEQUENCE [LARGE SCALE GENOMIC DNA]</scope>
    <source>
        <strain evidence="3 4">LMa1</strain>
    </source>
</reference>
<dbReference type="CDD" id="cd16936">
    <property type="entry name" value="HATPase_RsbW-like"/>
    <property type="match status" value="1"/>
</dbReference>
<dbReference type="InterPro" id="IPR003594">
    <property type="entry name" value="HATPase_dom"/>
</dbReference>
<protein>
    <recommendedName>
        <fullName evidence="2">Histidine kinase/HSP90-like ATPase domain-containing protein</fullName>
    </recommendedName>
</protein>
<proteinExistence type="predicted"/>
<feature type="domain" description="Histidine kinase/HSP90-like ATPase" evidence="2">
    <location>
        <begin position="16"/>
        <end position="136"/>
    </location>
</feature>
<dbReference type="Pfam" id="PF13581">
    <property type="entry name" value="HATPase_c_2"/>
    <property type="match status" value="1"/>
</dbReference>